<dbReference type="AlphaFoldDB" id="A0A0G4IN64"/>
<dbReference type="InterPro" id="IPR012677">
    <property type="entry name" value="Nucleotide-bd_a/b_plait_sf"/>
</dbReference>
<dbReference type="SUPFAM" id="SSF54928">
    <property type="entry name" value="RNA-binding domain, RBD"/>
    <property type="match status" value="2"/>
</dbReference>
<dbReference type="EMBL" id="OVEO01000003">
    <property type="protein sequence ID" value="SPQ94667.1"/>
    <property type="molecule type" value="Genomic_DNA"/>
</dbReference>
<evidence type="ECO:0000313" key="7">
    <source>
        <dbReference type="Proteomes" id="UP000039324"/>
    </source>
</evidence>
<dbReference type="InterPro" id="IPR050502">
    <property type="entry name" value="Euk_RNA-bind_prot"/>
</dbReference>
<evidence type="ECO:0000313" key="5">
    <source>
        <dbReference type="EMBL" id="CEO96612.1"/>
    </source>
</evidence>
<keyword evidence="7" id="KW-1185">Reference proteome</keyword>
<feature type="domain" description="RRM" evidence="4">
    <location>
        <begin position="7"/>
        <end position="83"/>
    </location>
</feature>
<evidence type="ECO:0000259" key="4">
    <source>
        <dbReference type="PROSITE" id="PS50102"/>
    </source>
</evidence>
<dbReference type="Gene3D" id="3.30.70.330">
    <property type="match status" value="2"/>
</dbReference>
<feature type="region of interest" description="Disordered" evidence="3">
    <location>
        <begin position="166"/>
        <end position="193"/>
    </location>
</feature>
<evidence type="ECO:0000256" key="1">
    <source>
        <dbReference type="ARBA" id="ARBA00022884"/>
    </source>
</evidence>
<feature type="compositionally biased region" description="Basic and acidic residues" evidence="3">
    <location>
        <begin position="183"/>
        <end position="193"/>
    </location>
</feature>
<dbReference type="OrthoDB" id="439808at2759"/>
<proteinExistence type="predicted"/>
<name>A0A0G4IN64_PLABS</name>
<dbReference type="GO" id="GO:0005634">
    <property type="term" value="C:nucleus"/>
    <property type="evidence" value="ECO:0007669"/>
    <property type="project" value="TreeGrafter"/>
</dbReference>
<dbReference type="OMA" id="HVDIFTV"/>
<reference evidence="5 7" key="1">
    <citation type="submission" date="2015-02" db="EMBL/GenBank/DDBJ databases">
        <authorList>
            <person name="Chooi Y.-H."/>
        </authorList>
    </citation>
    <scope>NUCLEOTIDE SEQUENCE [LARGE SCALE GENOMIC DNA]</scope>
    <source>
        <strain evidence="5">E3</strain>
    </source>
</reference>
<dbReference type="Pfam" id="PF00076">
    <property type="entry name" value="RRM_1"/>
    <property type="match status" value="2"/>
</dbReference>
<keyword evidence="1 2" id="KW-0694">RNA-binding</keyword>
<gene>
    <name evidence="5" type="ORF">PBRA_005221</name>
    <name evidence="6" type="ORF">PLBR_LOCUS1882</name>
</gene>
<dbReference type="Proteomes" id="UP000039324">
    <property type="component" value="Unassembled WGS sequence"/>
</dbReference>
<protein>
    <recommendedName>
        <fullName evidence="4">RRM domain-containing protein</fullName>
    </recommendedName>
</protein>
<reference evidence="6 8" key="2">
    <citation type="submission" date="2018-03" db="EMBL/GenBank/DDBJ databases">
        <authorList>
            <person name="Fogelqvist J."/>
        </authorList>
    </citation>
    <scope>NUCLEOTIDE SEQUENCE [LARGE SCALE GENOMIC DNA]</scope>
</reference>
<organism evidence="5 7">
    <name type="scientific">Plasmodiophora brassicae</name>
    <name type="common">Clubroot disease agent</name>
    <dbReference type="NCBI Taxonomy" id="37360"/>
    <lineage>
        <taxon>Eukaryota</taxon>
        <taxon>Sar</taxon>
        <taxon>Rhizaria</taxon>
        <taxon>Endomyxa</taxon>
        <taxon>Phytomyxea</taxon>
        <taxon>Plasmodiophorida</taxon>
        <taxon>Plasmodiophoridae</taxon>
        <taxon>Plasmodiophora</taxon>
    </lineage>
</organism>
<dbReference type="PROSITE" id="PS50102">
    <property type="entry name" value="RRM"/>
    <property type="match status" value="2"/>
</dbReference>
<dbReference type="InterPro" id="IPR035979">
    <property type="entry name" value="RBD_domain_sf"/>
</dbReference>
<evidence type="ECO:0000256" key="2">
    <source>
        <dbReference type="PROSITE-ProRule" id="PRU00176"/>
    </source>
</evidence>
<dbReference type="SMART" id="SM00360">
    <property type="entry name" value="RRM"/>
    <property type="match status" value="2"/>
</dbReference>
<dbReference type="PANTHER" id="PTHR48025">
    <property type="entry name" value="OS02G0815200 PROTEIN"/>
    <property type="match status" value="1"/>
</dbReference>
<geneLocation type="mitochondrion" evidence="6"/>
<dbReference type="EMBL" id="CDSF01000068">
    <property type="protein sequence ID" value="CEO96612.1"/>
    <property type="molecule type" value="Genomic_DNA"/>
</dbReference>
<accession>A0A0G4IN64</accession>
<dbReference type="STRING" id="37360.A0A0G4IN64"/>
<dbReference type="GO" id="GO:0003729">
    <property type="term" value="F:mRNA binding"/>
    <property type="evidence" value="ECO:0007669"/>
    <property type="project" value="TreeGrafter"/>
</dbReference>
<sequence>MSASDTCALYVGNISFKTTDESLAELFAGMGIVSAEVIKSRTGRSRGFGIVKFHTADEADAAISKVDQTEFEGRKVFVRHDQKPDAKPIVESGNEDASSVYLGNLPYAATSESLEELLGNEPGFKSVEVIIERRTNRSRGFAIASFDSAEHAKAAIDKYDQSELDGRTIQARIDHGRRRRHGRDGPGEHEEGE</sequence>
<evidence type="ECO:0000313" key="6">
    <source>
        <dbReference type="EMBL" id="SPQ94667.1"/>
    </source>
</evidence>
<evidence type="ECO:0000313" key="8">
    <source>
        <dbReference type="Proteomes" id="UP000290189"/>
    </source>
</evidence>
<dbReference type="PANTHER" id="PTHR48025:SF1">
    <property type="entry name" value="RRM DOMAIN-CONTAINING PROTEIN"/>
    <property type="match status" value="1"/>
</dbReference>
<dbReference type="Proteomes" id="UP000290189">
    <property type="component" value="Unassembled WGS sequence"/>
</dbReference>
<dbReference type="InterPro" id="IPR000504">
    <property type="entry name" value="RRM_dom"/>
</dbReference>
<evidence type="ECO:0000256" key="3">
    <source>
        <dbReference type="SAM" id="MobiDB-lite"/>
    </source>
</evidence>
<feature type="domain" description="RRM" evidence="4">
    <location>
        <begin position="98"/>
        <end position="176"/>
    </location>
</feature>
<keyword evidence="6" id="KW-0496">Mitochondrion</keyword>